<gene>
    <name evidence="1" type="ORF">GCM10010218_12410</name>
</gene>
<reference evidence="1" key="1">
    <citation type="journal article" date="2014" name="Int. J. Syst. Evol. Microbiol.">
        <title>Complete genome sequence of Corynebacterium casei LMG S-19264T (=DSM 44701T), isolated from a smear-ripened cheese.</title>
        <authorList>
            <consortium name="US DOE Joint Genome Institute (JGI-PGF)"/>
            <person name="Walter F."/>
            <person name="Albersmeier A."/>
            <person name="Kalinowski J."/>
            <person name="Ruckert C."/>
        </authorList>
    </citation>
    <scope>NUCLEOTIDE SEQUENCE</scope>
    <source>
        <strain evidence="1">JCM 4059</strain>
    </source>
</reference>
<proteinExistence type="predicted"/>
<reference evidence="1" key="2">
    <citation type="submission" date="2020-09" db="EMBL/GenBank/DDBJ databases">
        <authorList>
            <person name="Sun Q."/>
            <person name="Ohkuma M."/>
        </authorList>
    </citation>
    <scope>NUCLEOTIDE SEQUENCE</scope>
    <source>
        <strain evidence="1">JCM 4059</strain>
    </source>
</reference>
<protein>
    <submittedName>
        <fullName evidence="1">Uncharacterized protein</fullName>
    </submittedName>
</protein>
<name>A0A919EBV1_9ACTN</name>
<dbReference type="EMBL" id="BNBD01000002">
    <property type="protein sequence ID" value="GHF32862.1"/>
    <property type="molecule type" value="Genomic_DNA"/>
</dbReference>
<dbReference type="RefSeq" id="WP_190128405.1">
    <property type="nucleotide sequence ID" value="NZ_BNBD01000002.1"/>
</dbReference>
<evidence type="ECO:0000313" key="1">
    <source>
        <dbReference type="EMBL" id="GHF32862.1"/>
    </source>
</evidence>
<sequence>MITTPNVTVKDSSQLAEGDIVLTHGMRVRLDSCTTRKDSGCTVFTWSGTVLNLDEVREERHVPMPWLRTWKGGLVDREDAWTIQGNRFANWLVENPS</sequence>
<dbReference type="Proteomes" id="UP000638313">
    <property type="component" value="Unassembled WGS sequence"/>
</dbReference>
<dbReference type="AlphaFoldDB" id="A0A919EBV1"/>
<accession>A0A919EBV1</accession>
<organism evidence="1 2">
    <name type="scientific">Streptomyces mashuensis</name>
    <dbReference type="NCBI Taxonomy" id="33904"/>
    <lineage>
        <taxon>Bacteria</taxon>
        <taxon>Bacillati</taxon>
        <taxon>Actinomycetota</taxon>
        <taxon>Actinomycetes</taxon>
        <taxon>Kitasatosporales</taxon>
        <taxon>Streptomycetaceae</taxon>
        <taxon>Streptomyces</taxon>
    </lineage>
</organism>
<keyword evidence="2" id="KW-1185">Reference proteome</keyword>
<evidence type="ECO:0000313" key="2">
    <source>
        <dbReference type="Proteomes" id="UP000638313"/>
    </source>
</evidence>
<comment type="caution">
    <text evidence="1">The sequence shown here is derived from an EMBL/GenBank/DDBJ whole genome shotgun (WGS) entry which is preliminary data.</text>
</comment>